<dbReference type="InterPro" id="IPR045269">
    <property type="entry name" value="Atg1-like"/>
</dbReference>
<dbReference type="AlphaFoldDB" id="B4CXI3"/>
<dbReference type="CDD" id="cd14014">
    <property type="entry name" value="STKc_PknB_like"/>
    <property type="match status" value="1"/>
</dbReference>
<dbReference type="InterPro" id="IPR000719">
    <property type="entry name" value="Prot_kinase_dom"/>
</dbReference>
<dbReference type="EMBL" id="ABVL01000003">
    <property type="protein sequence ID" value="EDY20981.1"/>
    <property type="molecule type" value="Genomic_DNA"/>
</dbReference>
<keyword evidence="2" id="KW-0418">Kinase</keyword>
<dbReference type="RefSeq" id="WP_006978600.1">
    <property type="nucleotide sequence ID" value="NZ_ABVL01000003.1"/>
</dbReference>
<dbReference type="InterPro" id="IPR011990">
    <property type="entry name" value="TPR-like_helical_dom_sf"/>
</dbReference>
<dbReference type="Proteomes" id="UP000005824">
    <property type="component" value="Unassembled WGS sequence"/>
</dbReference>
<dbReference type="Gene3D" id="1.25.40.10">
    <property type="entry name" value="Tetratricopeptide repeat domain"/>
    <property type="match status" value="1"/>
</dbReference>
<dbReference type="Pfam" id="PF00069">
    <property type="entry name" value="Pkinase"/>
    <property type="match status" value="1"/>
</dbReference>
<dbReference type="SUPFAM" id="SSF48452">
    <property type="entry name" value="TPR-like"/>
    <property type="match status" value="1"/>
</dbReference>
<dbReference type="PANTHER" id="PTHR24348">
    <property type="entry name" value="SERINE/THREONINE-PROTEIN KINASE UNC-51-RELATED"/>
    <property type="match status" value="1"/>
</dbReference>
<dbReference type="SMART" id="SM00220">
    <property type="entry name" value="S_TKc"/>
    <property type="match status" value="1"/>
</dbReference>
<organism evidence="2 3">
    <name type="scientific">Chthoniobacter flavus Ellin428</name>
    <dbReference type="NCBI Taxonomy" id="497964"/>
    <lineage>
        <taxon>Bacteria</taxon>
        <taxon>Pseudomonadati</taxon>
        <taxon>Verrucomicrobiota</taxon>
        <taxon>Spartobacteria</taxon>
        <taxon>Chthoniobacterales</taxon>
        <taxon>Chthoniobacteraceae</taxon>
        <taxon>Chthoniobacter</taxon>
    </lineage>
</organism>
<keyword evidence="2" id="KW-0808">Transferase</keyword>
<accession>B4CXI3</accession>
<dbReference type="PROSITE" id="PS00108">
    <property type="entry name" value="PROTEIN_KINASE_ST"/>
    <property type="match status" value="1"/>
</dbReference>
<dbReference type="GO" id="GO:0005524">
    <property type="term" value="F:ATP binding"/>
    <property type="evidence" value="ECO:0007669"/>
    <property type="project" value="InterPro"/>
</dbReference>
<evidence type="ECO:0000313" key="3">
    <source>
        <dbReference type="Proteomes" id="UP000005824"/>
    </source>
</evidence>
<dbReference type="Gene3D" id="3.30.200.20">
    <property type="entry name" value="Phosphorylase Kinase, domain 1"/>
    <property type="match status" value="1"/>
</dbReference>
<dbReference type="SUPFAM" id="SSF56112">
    <property type="entry name" value="Protein kinase-like (PK-like)"/>
    <property type="match status" value="1"/>
</dbReference>
<sequence length="480" mass="54447">MSARSKFFIPPADRRLGDRYELLECLGDGSHGWVWRAQRLSDHQIVAVKIPKAQGDKNEELAEGQKLVGAPPHRNVVAIHWMGRVPPQREWYAIEMEYFPSQTLAQLLEKPDSGYVTTFSRVLDLYEQVLRGLAHLHNLGISHGDIKPQNILVSNDEAKITDFGSSLQPEEMYVRTRANGGTILYSAPEIVGNELTVRGSGAFIRADVYSLGVLLYHILTGRTPHDTSSQVIRYAPFPRPREISRGISPAIEDFTMRCLACEPLERWSSVSEMLEHFPRVRQQQLDYHPERLVGTFPTTQDWSTDAMREFESGNFAAAGEIARSRFESDREPHAFLLMLAAAREDGRFAECLRLIAAHPEFANHQEVRRTALDSFLHTRQIEKAAQVLDACLVDTPEHPELLLKKASILGLEAHYLEARDVLMDLNRRAPNQPRILRRLALVHEQLRDSGKAVVFLKLLCKVTPDDSWAREKLAAYQIPI</sequence>
<protein>
    <submittedName>
        <fullName evidence="2">Serine/threonine protein kinase</fullName>
    </submittedName>
</protein>
<keyword evidence="3" id="KW-1185">Reference proteome</keyword>
<evidence type="ECO:0000313" key="2">
    <source>
        <dbReference type="EMBL" id="EDY20981.1"/>
    </source>
</evidence>
<dbReference type="InterPro" id="IPR008271">
    <property type="entry name" value="Ser/Thr_kinase_AS"/>
</dbReference>
<gene>
    <name evidence="2" type="ORF">CfE428DRAFT_1274</name>
</gene>
<name>B4CXI3_9BACT</name>
<evidence type="ECO:0000259" key="1">
    <source>
        <dbReference type="PROSITE" id="PS50011"/>
    </source>
</evidence>
<reference evidence="2 3" key="1">
    <citation type="journal article" date="2011" name="J. Bacteriol.">
        <title>Genome sequence of Chthoniobacter flavus Ellin428, an aerobic heterotrophic soil bacterium.</title>
        <authorList>
            <person name="Kant R."/>
            <person name="van Passel M.W."/>
            <person name="Palva A."/>
            <person name="Lucas S."/>
            <person name="Lapidus A."/>
            <person name="Glavina Del Rio T."/>
            <person name="Dalin E."/>
            <person name="Tice H."/>
            <person name="Bruce D."/>
            <person name="Goodwin L."/>
            <person name="Pitluck S."/>
            <person name="Larimer F.W."/>
            <person name="Land M.L."/>
            <person name="Hauser L."/>
            <person name="Sangwan P."/>
            <person name="de Vos W.M."/>
            <person name="Janssen P.H."/>
            <person name="Smidt H."/>
        </authorList>
    </citation>
    <scope>NUCLEOTIDE SEQUENCE [LARGE SCALE GENOMIC DNA]</scope>
    <source>
        <strain evidence="2 3">Ellin428</strain>
    </source>
</reference>
<dbReference type="InterPro" id="IPR011009">
    <property type="entry name" value="Kinase-like_dom_sf"/>
</dbReference>
<comment type="caution">
    <text evidence="2">The sequence shown here is derived from an EMBL/GenBank/DDBJ whole genome shotgun (WGS) entry which is preliminary data.</text>
</comment>
<dbReference type="GO" id="GO:0005737">
    <property type="term" value="C:cytoplasm"/>
    <property type="evidence" value="ECO:0007669"/>
    <property type="project" value="TreeGrafter"/>
</dbReference>
<feature type="domain" description="Protein kinase" evidence="1">
    <location>
        <begin position="20"/>
        <end position="280"/>
    </location>
</feature>
<keyword evidence="2" id="KW-0723">Serine/threonine-protein kinase</keyword>
<dbReference type="GO" id="GO:0004674">
    <property type="term" value="F:protein serine/threonine kinase activity"/>
    <property type="evidence" value="ECO:0007669"/>
    <property type="project" value="UniProtKB-KW"/>
</dbReference>
<proteinExistence type="predicted"/>
<dbReference type="PROSITE" id="PS50011">
    <property type="entry name" value="PROTEIN_KINASE_DOM"/>
    <property type="match status" value="1"/>
</dbReference>
<dbReference type="Gene3D" id="1.10.510.10">
    <property type="entry name" value="Transferase(Phosphotransferase) domain 1"/>
    <property type="match status" value="1"/>
</dbReference>
<dbReference type="eggNOG" id="COG0457">
    <property type="taxonomic scope" value="Bacteria"/>
</dbReference>
<dbReference type="InParanoid" id="B4CXI3"/>
<dbReference type="eggNOG" id="COG0515">
    <property type="taxonomic scope" value="Bacteria"/>
</dbReference>
<dbReference type="STRING" id="497964.CfE428DRAFT_1274"/>